<evidence type="ECO:0000256" key="4">
    <source>
        <dbReference type="RuleBase" id="RU361187"/>
    </source>
</evidence>
<dbReference type="InterPro" id="IPR013320">
    <property type="entry name" value="ConA-like_dom_sf"/>
</dbReference>
<dbReference type="Gene3D" id="2.115.10.20">
    <property type="entry name" value="Glycosyl hydrolase domain, family 43"/>
    <property type="match status" value="1"/>
</dbReference>
<evidence type="ECO:0000256" key="3">
    <source>
        <dbReference type="ARBA" id="ARBA00023295"/>
    </source>
</evidence>
<protein>
    <submittedName>
        <fullName evidence="6">Glycoside hydrolase family 43 protein</fullName>
    </submittedName>
</protein>
<dbReference type="InterPro" id="IPR023296">
    <property type="entry name" value="Glyco_hydro_beta-prop_sf"/>
</dbReference>
<gene>
    <name evidence="6" type="ORF">ACFP56_04715</name>
</gene>
<name>A0ABW1UZM5_9BACL</name>
<evidence type="ECO:0000313" key="7">
    <source>
        <dbReference type="Proteomes" id="UP001596233"/>
    </source>
</evidence>
<dbReference type="EMBL" id="JBHSTE010000001">
    <property type="protein sequence ID" value="MFC6331917.1"/>
    <property type="molecule type" value="Genomic_DNA"/>
</dbReference>
<keyword evidence="7" id="KW-1185">Reference proteome</keyword>
<dbReference type="GO" id="GO:0016787">
    <property type="term" value="F:hydrolase activity"/>
    <property type="evidence" value="ECO:0007669"/>
    <property type="project" value="UniProtKB-KW"/>
</dbReference>
<comment type="caution">
    <text evidence="6">The sequence shown here is derived from an EMBL/GenBank/DDBJ whole genome shotgun (WGS) entry which is preliminary data.</text>
</comment>
<dbReference type="InterPro" id="IPR041542">
    <property type="entry name" value="GH43_C2"/>
</dbReference>
<comment type="similarity">
    <text evidence="1 4">Belongs to the glycosyl hydrolase 43 family.</text>
</comment>
<dbReference type="Gene3D" id="2.60.120.200">
    <property type="match status" value="1"/>
</dbReference>
<evidence type="ECO:0000256" key="2">
    <source>
        <dbReference type="ARBA" id="ARBA00022801"/>
    </source>
</evidence>
<dbReference type="PANTHER" id="PTHR42812">
    <property type="entry name" value="BETA-XYLOSIDASE"/>
    <property type="match status" value="1"/>
</dbReference>
<reference evidence="7" key="1">
    <citation type="journal article" date="2019" name="Int. J. Syst. Evol. Microbiol.">
        <title>The Global Catalogue of Microorganisms (GCM) 10K type strain sequencing project: providing services to taxonomists for standard genome sequencing and annotation.</title>
        <authorList>
            <consortium name="The Broad Institute Genomics Platform"/>
            <consortium name="The Broad Institute Genome Sequencing Center for Infectious Disease"/>
            <person name="Wu L."/>
            <person name="Ma J."/>
        </authorList>
    </citation>
    <scope>NUCLEOTIDE SEQUENCE [LARGE SCALE GENOMIC DNA]</scope>
    <source>
        <strain evidence="7">PCU 280</strain>
    </source>
</reference>
<dbReference type="Pfam" id="PF04616">
    <property type="entry name" value="Glyco_hydro_43"/>
    <property type="match status" value="1"/>
</dbReference>
<keyword evidence="2 4" id="KW-0378">Hydrolase</keyword>
<dbReference type="InterPro" id="IPR006710">
    <property type="entry name" value="Glyco_hydro_43"/>
</dbReference>
<evidence type="ECO:0000256" key="1">
    <source>
        <dbReference type="ARBA" id="ARBA00009865"/>
    </source>
</evidence>
<dbReference type="SUPFAM" id="SSF49899">
    <property type="entry name" value="Concanavalin A-like lectins/glucanases"/>
    <property type="match status" value="1"/>
</dbReference>
<dbReference type="Pfam" id="PF17851">
    <property type="entry name" value="GH43_C2"/>
    <property type="match status" value="1"/>
</dbReference>
<sequence length="502" mass="57785">MNFQNPIIPGFYPDPSICRAGDDYYIVTSSFGYYPGIPIWHSKDLVHWRQIGHCLTRESQLQLEEARISEGVWAPTIRYHEGRFYMVTTNEKKCGHFYVWTDDPAGEWSEPIYVDQSGIDPSLFFDDGKVYFTSTGTEEGIGIYQCEIDIETGEKLTDTKFIWQGTGGKFTEAPHLYKINDYYYLMCAEGGTEYGHTEVIARSKSPYGPFESCPYNPILTHRSSGRNIQSTGHADLVQAADGSWWAVFLGVRPVSYPYRHHIGRETFLAPVHWTDDGWPIIGNQGTVELEELAPNLPFVKWEQSSKRDDFISTSLDDCWTFIRSGVHTTWSLSERESYLTITGSSDRLTSRGYPAFIGRRQQHHHCEVTVSMEYNPRDDDEAGLTVFMDDRHHYDLALTKINGHMQLVLRRQIGSLIDEKYSEPLAATDVELRIEATPTDYFFYYREGNEQWNKIGEGETRLLSTEVAGGFTGVFIAMYNYSRYNTNAYFDWFEYDSKEQIT</sequence>
<dbReference type="SUPFAM" id="SSF75005">
    <property type="entry name" value="Arabinanase/levansucrase/invertase"/>
    <property type="match status" value="1"/>
</dbReference>
<dbReference type="RefSeq" id="WP_379231640.1">
    <property type="nucleotide sequence ID" value="NZ_JBHSTE010000001.1"/>
</dbReference>
<feature type="domain" description="Beta-xylosidase C-terminal Concanavalin A-like" evidence="5">
    <location>
        <begin position="307"/>
        <end position="495"/>
    </location>
</feature>
<organism evidence="6 7">
    <name type="scientific">Paenibacillus septentrionalis</name>
    <dbReference type="NCBI Taxonomy" id="429342"/>
    <lineage>
        <taxon>Bacteria</taxon>
        <taxon>Bacillati</taxon>
        <taxon>Bacillota</taxon>
        <taxon>Bacilli</taxon>
        <taxon>Bacillales</taxon>
        <taxon>Paenibacillaceae</taxon>
        <taxon>Paenibacillus</taxon>
    </lineage>
</organism>
<evidence type="ECO:0000313" key="6">
    <source>
        <dbReference type="EMBL" id="MFC6331917.1"/>
    </source>
</evidence>
<accession>A0ABW1UZM5</accession>
<evidence type="ECO:0000259" key="5">
    <source>
        <dbReference type="Pfam" id="PF17851"/>
    </source>
</evidence>
<dbReference type="PANTHER" id="PTHR42812:SF12">
    <property type="entry name" value="BETA-XYLOSIDASE-RELATED"/>
    <property type="match status" value="1"/>
</dbReference>
<proteinExistence type="inferred from homology"/>
<dbReference type="Proteomes" id="UP001596233">
    <property type="component" value="Unassembled WGS sequence"/>
</dbReference>
<dbReference type="InterPro" id="IPR051795">
    <property type="entry name" value="Glycosyl_Hydrlase_43"/>
</dbReference>
<keyword evidence="3 4" id="KW-0326">Glycosidase</keyword>
<dbReference type="CDD" id="cd18617">
    <property type="entry name" value="GH43_XynB-like"/>
    <property type="match status" value="1"/>
</dbReference>